<feature type="transmembrane region" description="Helical" evidence="3">
    <location>
        <begin position="32"/>
        <end position="50"/>
    </location>
</feature>
<keyword evidence="2" id="KW-1003">Cell membrane</keyword>
<dbReference type="PANTHER" id="PTHR34295:SF1">
    <property type="entry name" value="BIOTIN TRANSPORTER BIOY"/>
    <property type="match status" value="1"/>
</dbReference>
<comment type="caution">
    <text evidence="4">The sequence shown here is derived from an EMBL/GenBank/DDBJ whole genome shotgun (WGS) entry which is preliminary data.</text>
</comment>
<dbReference type="Proteomes" id="UP001301012">
    <property type="component" value="Unassembled WGS sequence"/>
</dbReference>
<proteinExistence type="inferred from homology"/>
<comment type="subcellular location">
    <subcellularLocation>
        <location evidence="2">Cell membrane</location>
        <topology evidence="2">Multi-pass membrane protein</topology>
    </subcellularLocation>
</comment>
<evidence type="ECO:0000313" key="5">
    <source>
        <dbReference type="Proteomes" id="UP001301012"/>
    </source>
</evidence>
<sequence length="180" mass="19187">MKLSIRDLIICSLFASITAILSQISVPLPFTTVPLTMQVFAVMLCGMLLGSKLGFISQIIYLAIGTIGIPVFAQMSGGPGVILGPTGGFLLSFPIVSFIVGYFSNKGKSEFLVVAGMIVALLTSYLIGTFQFCLIMNMSFISGFMACVLPFIVIDIIKIGLVYVVGMSVCKRVNLGFGKC</sequence>
<name>A0ABT7E959_9FIRM</name>
<dbReference type="PANTHER" id="PTHR34295">
    <property type="entry name" value="BIOTIN TRANSPORTER BIOY"/>
    <property type="match status" value="1"/>
</dbReference>
<feature type="transmembrane region" description="Helical" evidence="3">
    <location>
        <begin position="59"/>
        <end position="76"/>
    </location>
</feature>
<organism evidence="4 5">
    <name type="scientific">Romboutsia sedimentorum</name>
    <dbReference type="NCBI Taxonomy" id="1368474"/>
    <lineage>
        <taxon>Bacteria</taxon>
        <taxon>Bacillati</taxon>
        <taxon>Bacillota</taxon>
        <taxon>Clostridia</taxon>
        <taxon>Peptostreptococcales</taxon>
        <taxon>Peptostreptococcaceae</taxon>
        <taxon>Romboutsia</taxon>
    </lineage>
</organism>
<keyword evidence="5" id="KW-1185">Reference proteome</keyword>
<evidence type="ECO:0000313" key="4">
    <source>
        <dbReference type="EMBL" id="MDK2563464.1"/>
    </source>
</evidence>
<dbReference type="RefSeq" id="WP_284132404.1">
    <property type="nucleotide sequence ID" value="NZ_JASKYM010000002.1"/>
</dbReference>
<dbReference type="EMBL" id="JASKYM010000002">
    <property type="protein sequence ID" value="MDK2563464.1"/>
    <property type="molecule type" value="Genomic_DNA"/>
</dbReference>
<evidence type="ECO:0000256" key="2">
    <source>
        <dbReference type="PIRNR" id="PIRNR016661"/>
    </source>
</evidence>
<accession>A0ABT7E959</accession>
<dbReference type="PIRSF" id="PIRSF016661">
    <property type="entry name" value="BioY"/>
    <property type="match status" value="1"/>
</dbReference>
<feature type="transmembrane region" description="Helical" evidence="3">
    <location>
        <begin position="140"/>
        <end position="165"/>
    </location>
</feature>
<keyword evidence="3" id="KW-0812">Transmembrane</keyword>
<dbReference type="Pfam" id="PF02632">
    <property type="entry name" value="BioY"/>
    <property type="match status" value="1"/>
</dbReference>
<keyword evidence="3" id="KW-1133">Transmembrane helix</keyword>
<reference evidence="4 5" key="1">
    <citation type="submission" date="2023-05" db="EMBL/GenBank/DDBJ databases">
        <title>Rombocin, a short stable natural nisin variant, displays selective antimicrobial activity against Listeria monocytogenes and employs dual mode of action to kill target bacterial strains.</title>
        <authorList>
            <person name="Wambui J."/>
            <person name="Stephan R."/>
            <person name="Kuipers O.P."/>
        </authorList>
    </citation>
    <scope>NUCLEOTIDE SEQUENCE [LARGE SCALE GENOMIC DNA]</scope>
    <source>
        <strain evidence="4 5">RC002</strain>
    </source>
</reference>
<protein>
    <recommendedName>
        <fullName evidence="2">Biotin transporter</fullName>
    </recommendedName>
</protein>
<dbReference type="Gene3D" id="1.10.1760.20">
    <property type="match status" value="1"/>
</dbReference>
<gene>
    <name evidence="4" type="ORF">QOZ84_07870</name>
</gene>
<evidence type="ECO:0000256" key="3">
    <source>
        <dbReference type="SAM" id="Phobius"/>
    </source>
</evidence>
<dbReference type="InterPro" id="IPR003784">
    <property type="entry name" value="BioY"/>
</dbReference>
<keyword evidence="2 3" id="KW-0472">Membrane</keyword>
<feature type="transmembrane region" description="Helical" evidence="3">
    <location>
        <begin position="82"/>
        <end position="104"/>
    </location>
</feature>
<keyword evidence="2" id="KW-0813">Transport</keyword>
<comment type="similarity">
    <text evidence="1 2">Belongs to the BioY family.</text>
</comment>
<evidence type="ECO:0000256" key="1">
    <source>
        <dbReference type="ARBA" id="ARBA00010692"/>
    </source>
</evidence>
<feature type="transmembrane region" description="Helical" evidence="3">
    <location>
        <begin position="111"/>
        <end position="128"/>
    </location>
</feature>